<evidence type="ECO:0000256" key="5">
    <source>
        <dbReference type="ARBA" id="ARBA00044690"/>
    </source>
</evidence>
<dbReference type="SMART" id="SM00849">
    <property type="entry name" value="Lactamase_B"/>
    <property type="match status" value="1"/>
</dbReference>
<dbReference type="GO" id="GO:0005829">
    <property type="term" value="C:cytosol"/>
    <property type="evidence" value="ECO:0007669"/>
    <property type="project" value="UniProtKB-SubCell"/>
</dbReference>
<evidence type="ECO:0000256" key="6">
    <source>
        <dbReference type="ARBA" id="ARBA00045869"/>
    </source>
</evidence>
<evidence type="ECO:0000256" key="7">
    <source>
        <dbReference type="SAM" id="MobiDB-lite"/>
    </source>
</evidence>
<dbReference type="PANTHER" id="PTHR23200">
    <property type="entry name" value="METALLO-BETA-LACTAMASE DOMAIN-CONTAINING PROTEIN 1"/>
    <property type="match status" value="1"/>
</dbReference>
<comment type="subunit">
    <text evidence="2">Homodimer.</text>
</comment>
<reference evidence="9" key="1">
    <citation type="submission" date="2022-01" db="EMBL/GenBank/DDBJ databases">
        <authorList>
            <person name="King R."/>
        </authorList>
    </citation>
    <scope>NUCLEOTIDE SEQUENCE</scope>
</reference>
<evidence type="ECO:0000256" key="1">
    <source>
        <dbReference type="ARBA" id="ARBA00004514"/>
    </source>
</evidence>
<dbReference type="EMBL" id="OV651820">
    <property type="protein sequence ID" value="CAH1114279.1"/>
    <property type="molecule type" value="Genomic_DNA"/>
</dbReference>
<evidence type="ECO:0000256" key="2">
    <source>
        <dbReference type="ARBA" id="ARBA00011738"/>
    </source>
</evidence>
<dbReference type="OrthoDB" id="10250730at2759"/>
<dbReference type="AlphaFoldDB" id="A0A9P0D978"/>
<evidence type="ECO:0000259" key="8">
    <source>
        <dbReference type="SMART" id="SM00849"/>
    </source>
</evidence>
<dbReference type="InterPro" id="IPR039344">
    <property type="entry name" value="MBLAC1"/>
</dbReference>
<protein>
    <recommendedName>
        <fullName evidence="3">Metallo-beta-lactamase domain-containing protein 1</fullName>
    </recommendedName>
    <alternativeName>
        <fullName evidence="4">Endoribonuclease MBLAC1</fullName>
    </alternativeName>
</protein>
<evidence type="ECO:0000313" key="9">
    <source>
        <dbReference type="EMBL" id="CAH1114279.1"/>
    </source>
</evidence>
<dbReference type="Gene3D" id="3.60.15.10">
    <property type="entry name" value="Ribonuclease Z/Hydroxyacylglutathione hydrolase-like"/>
    <property type="match status" value="1"/>
</dbReference>
<comment type="function">
    <text evidence="6">Endoribonuclease that catalyzes the hydrolysis of histone-coding pre-mRNA 3'-end. Involved in histone pre-mRNA processing during the S-phase of the cell cycle, which is required for entering/progressing through S-phase. Cleaves histone pre-mRNA at a major and a minor cleavage site after the 5'-ACCCA-3' and the 5'-ACCCACA-3' sequence, respectively, and located downstream of the stem-loop. May require the presence of the HDE element located at the histone pre-RNA 3'-end to avoid non-specific cleavage.</text>
</comment>
<dbReference type="InterPro" id="IPR036866">
    <property type="entry name" value="RibonucZ/Hydroxyglut_hydro"/>
</dbReference>
<dbReference type="CDD" id="cd07711">
    <property type="entry name" value="MBLAC1-like_MBL-fold"/>
    <property type="match status" value="1"/>
</dbReference>
<organism evidence="9 10">
    <name type="scientific">Psylliodes chrysocephalus</name>
    <dbReference type="NCBI Taxonomy" id="3402493"/>
    <lineage>
        <taxon>Eukaryota</taxon>
        <taxon>Metazoa</taxon>
        <taxon>Ecdysozoa</taxon>
        <taxon>Arthropoda</taxon>
        <taxon>Hexapoda</taxon>
        <taxon>Insecta</taxon>
        <taxon>Pterygota</taxon>
        <taxon>Neoptera</taxon>
        <taxon>Endopterygota</taxon>
        <taxon>Coleoptera</taxon>
        <taxon>Polyphaga</taxon>
        <taxon>Cucujiformia</taxon>
        <taxon>Chrysomeloidea</taxon>
        <taxon>Chrysomelidae</taxon>
        <taxon>Galerucinae</taxon>
        <taxon>Alticini</taxon>
        <taxon>Psylliodes</taxon>
    </lineage>
</organism>
<dbReference type="Proteomes" id="UP001153636">
    <property type="component" value="Chromosome 8"/>
</dbReference>
<evidence type="ECO:0000313" key="10">
    <source>
        <dbReference type="Proteomes" id="UP001153636"/>
    </source>
</evidence>
<feature type="compositionally biased region" description="Polar residues" evidence="7">
    <location>
        <begin position="87"/>
        <end position="115"/>
    </location>
</feature>
<keyword evidence="10" id="KW-1185">Reference proteome</keyword>
<comment type="subcellular location">
    <subcellularLocation>
        <location evidence="1">Cytoplasm</location>
        <location evidence="1">Cytosol</location>
    </subcellularLocation>
</comment>
<feature type="domain" description="Metallo-beta-lactamase" evidence="8">
    <location>
        <begin position="202"/>
        <end position="370"/>
    </location>
</feature>
<name>A0A9P0D978_9CUCU</name>
<evidence type="ECO:0000256" key="3">
    <source>
        <dbReference type="ARBA" id="ARBA00014856"/>
    </source>
</evidence>
<dbReference type="GO" id="GO:0031123">
    <property type="term" value="P:RNA 3'-end processing"/>
    <property type="evidence" value="ECO:0007669"/>
    <property type="project" value="UniProtKB-ARBA"/>
</dbReference>
<feature type="region of interest" description="Disordered" evidence="7">
    <location>
        <begin position="1"/>
        <end position="169"/>
    </location>
</feature>
<accession>A0A9P0D978</accession>
<feature type="compositionally biased region" description="Polar residues" evidence="7">
    <location>
        <begin position="122"/>
        <end position="139"/>
    </location>
</feature>
<dbReference type="InterPro" id="IPR001279">
    <property type="entry name" value="Metallo-B-lactamas"/>
</dbReference>
<comment type="catalytic activity">
    <reaction evidence="5">
        <text>a ribonucleotidyl-ribonucleotide-RNA + H2O = a 3'-end ribonucleotide-RNA + a 5'-end 5'-phospho-ribonucleoside-RNA + H(+)</text>
        <dbReference type="Rhea" id="RHEA:68096"/>
        <dbReference type="Rhea" id="RHEA-COMP:15179"/>
        <dbReference type="Rhea" id="RHEA-COMP:17355"/>
        <dbReference type="Rhea" id="RHEA-COMP:17428"/>
        <dbReference type="ChEBI" id="CHEBI:15377"/>
        <dbReference type="ChEBI" id="CHEBI:15378"/>
        <dbReference type="ChEBI" id="CHEBI:74896"/>
        <dbReference type="ChEBI" id="CHEBI:138282"/>
        <dbReference type="ChEBI" id="CHEBI:173118"/>
    </reaction>
    <physiologicalReaction direction="left-to-right" evidence="5">
        <dbReference type="Rhea" id="RHEA:68097"/>
    </physiologicalReaction>
</comment>
<dbReference type="PANTHER" id="PTHR23200:SF48">
    <property type="entry name" value="METALLO-BETA-LACTAMASE DOMAIN-CONTAINING PROTEIN 1"/>
    <property type="match status" value="1"/>
</dbReference>
<feature type="compositionally biased region" description="Low complexity" evidence="7">
    <location>
        <begin position="42"/>
        <end position="65"/>
    </location>
</feature>
<proteinExistence type="predicted"/>
<evidence type="ECO:0000256" key="4">
    <source>
        <dbReference type="ARBA" id="ARBA00032988"/>
    </source>
</evidence>
<feature type="compositionally biased region" description="Polar residues" evidence="7">
    <location>
        <begin position="155"/>
        <end position="169"/>
    </location>
</feature>
<dbReference type="Pfam" id="PF00753">
    <property type="entry name" value="Lactamase_B"/>
    <property type="match status" value="1"/>
</dbReference>
<feature type="compositionally biased region" description="Basic residues" evidence="7">
    <location>
        <begin position="1"/>
        <end position="12"/>
    </location>
</feature>
<dbReference type="SUPFAM" id="SSF56281">
    <property type="entry name" value="Metallo-hydrolase/oxidoreductase"/>
    <property type="match status" value="1"/>
</dbReference>
<sequence length="397" mass="44762">MFSKKSANKSHNKNLEPPPKGAILTPPENLYIPESHFVPENQYVPEQQQQPQPQQQYITDQQQQYMPAQDNSYMPGEGTGYLPQESAYLQQESPYYSPEQQPQGNQQMDSSANMGQQQQQQYPNTINASQLYHNSNASQPPHIVNPSQPPHPNKPSESPSQYMPPNMPQKASNSMIYPIDSVNVKILFDGYSKFVDGDYFANCTCSLIKGGPNIVIDTMTVWDEEKLVRSLRNEGLSCDDIDFVICTHGHSDHTGCNHLFKNAIHIVGFSISHKDQYYLHPDFRHGEEFNIDPSTNAIKIIPTPGHTLQDVTILVYTNIGVIAITGDLFEKSEDLDNEYEWLQAGSDNASLQRRNRQKVLELADYIIPGHGPIFKVPDRFKKIIDNKAGNSAPLLGY</sequence>
<gene>
    <name evidence="9" type="ORF">PSYICH_LOCUS14665</name>
</gene>